<reference evidence="1 2" key="2">
    <citation type="journal article" date="2022" name="Mol. Ecol. Resour.">
        <title>The genomes of chicory, endive, great burdock and yacon provide insights into Asteraceae paleo-polyploidization history and plant inulin production.</title>
        <authorList>
            <person name="Fan W."/>
            <person name="Wang S."/>
            <person name="Wang H."/>
            <person name="Wang A."/>
            <person name="Jiang F."/>
            <person name="Liu H."/>
            <person name="Zhao H."/>
            <person name="Xu D."/>
            <person name="Zhang Y."/>
        </authorList>
    </citation>
    <scope>NUCLEOTIDE SEQUENCE [LARGE SCALE GENOMIC DNA]</scope>
    <source>
        <strain evidence="2">cv. Niubang</strain>
    </source>
</reference>
<proteinExistence type="predicted"/>
<sequence length="111" mass="12192">MQRFGDRRGTVGFGTNLTSLKLLDAVVDRQWVGPATLFFSDNPPPTTAQRWPPIPATTRAASHRYSFIPATAEPIHIPSSNFAKSAIQVSNCSSSSNSNNRHTFSRRSPFS</sequence>
<reference evidence="2" key="1">
    <citation type="journal article" date="2022" name="Mol. Ecol. Resour.">
        <title>The genomes of chicory, endive, great burdock and yacon provide insights into Asteraceae palaeo-polyploidization history and plant inulin production.</title>
        <authorList>
            <person name="Fan W."/>
            <person name="Wang S."/>
            <person name="Wang H."/>
            <person name="Wang A."/>
            <person name="Jiang F."/>
            <person name="Liu H."/>
            <person name="Zhao H."/>
            <person name="Xu D."/>
            <person name="Zhang Y."/>
        </authorList>
    </citation>
    <scope>NUCLEOTIDE SEQUENCE [LARGE SCALE GENOMIC DNA]</scope>
    <source>
        <strain evidence="2">cv. Niubang</strain>
    </source>
</reference>
<gene>
    <name evidence="1" type="ORF">L6452_28156</name>
</gene>
<organism evidence="1 2">
    <name type="scientific">Arctium lappa</name>
    <name type="common">Greater burdock</name>
    <name type="synonym">Lappa major</name>
    <dbReference type="NCBI Taxonomy" id="4217"/>
    <lineage>
        <taxon>Eukaryota</taxon>
        <taxon>Viridiplantae</taxon>
        <taxon>Streptophyta</taxon>
        <taxon>Embryophyta</taxon>
        <taxon>Tracheophyta</taxon>
        <taxon>Spermatophyta</taxon>
        <taxon>Magnoliopsida</taxon>
        <taxon>eudicotyledons</taxon>
        <taxon>Gunneridae</taxon>
        <taxon>Pentapetalae</taxon>
        <taxon>asterids</taxon>
        <taxon>campanulids</taxon>
        <taxon>Asterales</taxon>
        <taxon>Asteraceae</taxon>
        <taxon>Carduoideae</taxon>
        <taxon>Cardueae</taxon>
        <taxon>Arctiinae</taxon>
        <taxon>Arctium</taxon>
    </lineage>
</organism>
<name>A0ACB8ZXP6_ARCLA</name>
<accession>A0ACB8ZXP6</accession>
<dbReference type="EMBL" id="CM042055">
    <property type="protein sequence ID" value="KAI3702418.1"/>
    <property type="molecule type" value="Genomic_DNA"/>
</dbReference>
<comment type="caution">
    <text evidence="1">The sequence shown here is derived from an EMBL/GenBank/DDBJ whole genome shotgun (WGS) entry which is preliminary data.</text>
</comment>
<protein>
    <submittedName>
        <fullName evidence="1">Uncharacterized protein</fullName>
    </submittedName>
</protein>
<evidence type="ECO:0000313" key="2">
    <source>
        <dbReference type="Proteomes" id="UP001055879"/>
    </source>
</evidence>
<keyword evidence="2" id="KW-1185">Reference proteome</keyword>
<evidence type="ECO:0000313" key="1">
    <source>
        <dbReference type="EMBL" id="KAI3702418.1"/>
    </source>
</evidence>
<dbReference type="Proteomes" id="UP001055879">
    <property type="component" value="Linkage Group LG09"/>
</dbReference>